<dbReference type="InterPro" id="IPR036872">
    <property type="entry name" value="CH_dom_sf"/>
</dbReference>
<evidence type="ECO:0000259" key="8">
    <source>
        <dbReference type="PROSITE" id="PS50021"/>
    </source>
</evidence>
<dbReference type="PROSITE" id="PS50021">
    <property type="entry name" value="CH"/>
    <property type="match status" value="1"/>
</dbReference>
<feature type="compositionally biased region" description="Basic and acidic residues" evidence="7">
    <location>
        <begin position="1805"/>
        <end position="1819"/>
    </location>
</feature>
<dbReference type="Gene3D" id="1.10.287.1490">
    <property type="match status" value="1"/>
</dbReference>
<dbReference type="InterPro" id="IPR001715">
    <property type="entry name" value="CH_dom"/>
</dbReference>
<dbReference type="Gene3D" id="1.10.418.10">
    <property type="entry name" value="Calponin-like domain"/>
    <property type="match status" value="1"/>
</dbReference>
<feature type="compositionally biased region" description="Basic and acidic residues" evidence="7">
    <location>
        <begin position="1887"/>
        <end position="1902"/>
    </location>
</feature>
<proteinExistence type="inferred from homology"/>
<evidence type="ECO:0000256" key="7">
    <source>
        <dbReference type="SAM" id="MobiDB-lite"/>
    </source>
</evidence>
<dbReference type="FunFam" id="1.10.418.10:FF:000035">
    <property type="entry name" value="girdin isoform X1"/>
    <property type="match status" value="1"/>
</dbReference>
<dbReference type="Ensembl" id="ENSSRHT00000021867.1">
    <property type="protein sequence ID" value="ENSSRHP00000021204.1"/>
    <property type="gene ID" value="ENSSRHG00000009060.1"/>
</dbReference>
<organism evidence="9 10">
    <name type="scientific">Sinocyclocheilus rhinocerous</name>
    <dbReference type="NCBI Taxonomy" id="307959"/>
    <lineage>
        <taxon>Eukaryota</taxon>
        <taxon>Metazoa</taxon>
        <taxon>Chordata</taxon>
        <taxon>Craniata</taxon>
        <taxon>Vertebrata</taxon>
        <taxon>Euteleostomi</taxon>
        <taxon>Actinopterygii</taxon>
        <taxon>Neopterygii</taxon>
        <taxon>Teleostei</taxon>
        <taxon>Ostariophysi</taxon>
        <taxon>Cypriniformes</taxon>
        <taxon>Cyprinidae</taxon>
        <taxon>Cyprininae</taxon>
        <taxon>Sinocyclocheilus</taxon>
    </lineage>
</organism>
<dbReference type="PANTHER" id="PTHR18947">
    <property type="entry name" value="HOOK PROTEINS"/>
    <property type="match status" value="1"/>
</dbReference>
<feature type="domain" description="Calponin-homology (CH)" evidence="8">
    <location>
        <begin position="11"/>
        <end position="131"/>
    </location>
</feature>
<feature type="region of interest" description="Disordered" evidence="7">
    <location>
        <begin position="1651"/>
        <end position="1739"/>
    </location>
</feature>
<keyword evidence="4 6" id="KW-0175">Coiled coil</keyword>
<evidence type="ECO:0000256" key="1">
    <source>
        <dbReference type="ARBA" id="ARBA00004496"/>
    </source>
</evidence>
<dbReference type="SUPFAM" id="SSF116907">
    <property type="entry name" value="Hook domain"/>
    <property type="match status" value="1"/>
</dbReference>
<evidence type="ECO:0000256" key="3">
    <source>
        <dbReference type="ARBA" id="ARBA00022658"/>
    </source>
</evidence>
<protein>
    <submittedName>
        <fullName evidence="9">Protein Daple-like</fullName>
    </submittedName>
</protein>
<dbReference type="Gene3D" id="6.10.250.3110">
    <property type="match status" value="1"/>
</dbReference>
<comment type="subcellular location">
    <subcellularLocation>
        <location evidence="1">Cytoplasm</location>
    </subcellularLocation>
</comment>
<feature type="coiled-coil region" evidence="6">
    <location>
        <begin position="250"/>
        <end position="415"/>
    </location>
</feature>
<feature type="region of interest" description="Disordered" evidence="7">
    <location>
        <begin position="1584"/>
        <end position="1620"/>
    </location>
</feature>
<evidence type="ECO:0000256" key="5">
    <source>
        <dbReference type="ARBA" id="ARBA00061299"/>
    </source>
</evidence>
<feature type="compositionally biased region" description="Basic and acidic residues" evidence="7">
    <location>
        <begin position="1031"/>
        <end position="1047"/>
    </location>
</feature>
<keyword evidence="2" id="KW-0963">Cytoplasm</keyword>
<gene>
    <name evidence="9" type="primary">ccdc88c</name>
</gene>
<dbReference type="GO" id="GO:0007165">
    <property type="term" value="P:signal transduction"/>
    <property type="evidence" value="ECO:0007669"/>
    <property type="project" value="UniProtKB-ARBA"/>
</dbReference>
<feature type="coiled-coil region" evidence="6">
    <location>
        <begin position="1264"/>
        <end position="1393"/>
    </location>
</feature>
<dbReference type="Pfam" id="PF19047">
    <property type="entry name" value="HOOK_N"/>
    <property type="match status" value="1"/>
</dbReference>
<feature type="compositionally biased region" description="Polar residues" evidence="7">
    <location>
        <begin position="1724"/>
        <end position="1739"/>
    </location>
</feature>
<feature type="compositionally biased region" description="Polar residues" evidence="7">
    <location>
        <begin position="1584"/>
        <end position="1595"/>
    </location>
</feature>
<name>A0A673H603_9TELE</name>
<feature type="compositionally biased region" description="Polar residues" evidence="7">
    <location>
        <begin position="1909"/>
        <end position="1927"/>
    </location>
</feature>
<feature type="compositionally biased region" description="Polar residues" evidence="7">
    <location>
        <begin position="1700"/>
        <end position="1714"/>
    </location>
</feature>
<dbReference type="PANTHER" id="PTHR18947:SF31">
    <property type="entry name" value="PROTEIN DAPLE"/>
    <property type="match status" value="1"/>
</dbReference>
<evidence type="ECO:0000256" key="2">
    <source>
        <dbReference type="ARBA" id="ARBA00022490"/>
    </source>
</evidence>
<feature type="compositionally biased region" description="Low complexity" evidence="7">
    <location>
        <begin position="1841"/>
        <end position="1854"/>
    </location>
</feature>
<feature type="compositionally biased region" description="Low complexity" evidence="7">
    <location>
        <begin position="1601"/>
        <end position="1619"/>
    </location>
</feature>
<feature type="compositionally biased region" description="Polar residues" evidence="7">
    <location>
        <begin position="1667"/>
        <end position="1678"/>
    </location>
</feature>
<feature type="compositionally biased region" description="Polar residues" evidence="7">
    <location>
        <begin position="1517"/>
        <end position="1538"/>
    </location>
</feature>
<dbReference type="GO" id="GO:0030705">
    <property type="term" value="P:cytoskeleton-dependent intracellular transport"/>
    <property type="evidence" value="ECO:0007669"/>
    <property type="project" value="InterPro"/>
</dbReference>
<dbReference type="GO" id="GO:0005737">
    <property type="term" value="C:cytoplasm"/>
    <property type="evidence" value="ECO:0007669"/>
    <property type="project" value="UniProtKB-SubCell"/>
</dbReference>
<keyword evidence="3" id="KW-0344">Guanine-nucleotide releasing factor</keyword>
<sequence length="1936" mass="221160">MDITVSELMSNFMDSPLVVWVKTFGPLGSSSEDKLSMFMDLVDGVFLHKIMTHIDPSPMNQRVNKQVNNDVNLRIQNLNTVIRHIKNYYQEHLQQLILMNLPNVLAIAKDPLSGKSMEEVKRLLLLILGCAVQCDRKEEMIEKIKLLDIETQAAIVTHIQEVTHNQENVLDLQWMEVGEIPAEQLDPLSRTMAFHLRKLVDERDESAELIIELTQERDYLQSQQPSSLLGFPSPEHTSLSPVTLLSKEDRQHLAVELADAKAKLRRSRQELEEKTEQLIDAKNEIERLDAEMQKLKQENMQLLAEARSVRAYRDEVDALRERAGKVDRLETELSRFKEKLNDVHFYKTRIEELREDNMTLLETKSMLEEQLAGARGRCDKLHELEKENLQLRSKLHDMEIDRDSDKQRLEELLEENMLLEISQKQSMNESAHLGWELEQLAKNNEVNEARKSFVFELNETASSRLLKLEKENQCLQSTIQELRETSITMEEGHLHALELERENQSHSKKLERLQSQLEQEKQTTQDMENLGEELLKDKQRLEKTLETIQADKDRQISELEQEKEHLTQAMNSLRKRAQVNSEARVREVETENRVLHQTISETGSKLARLEAEKRQVTKELDSLRERGEHCEELEREVTRLERVREQLQRQAASLKIGSERAEALERENATLEQDNRRLKKLADTAQNTSLRLAVLEKDHQQLEEENLEQRRALETLRPAAARLAQLQQEHAELEREHEEMCRTLEELRSQAKRSERLEKNYSSLSQENQRLQQTLDNSATKIQGLEGELKQNEAEMKDLRRELEGLRQMVSWAEAVEKEKRGMEQELGQVEKEKKQLEKETRRLRQQLEVKETALEENCLRLASMEKESTALNKELGCLKEAAGRLKELERENKDLQKQATIDKKTLATLREELVNEKLRVQQQCNELEKLSHELEKIGLNREKLLQEEHSCEDNKYKILETKIESALKKTLELREEKIQSLESRLEESSSLNQQLRTELTTVKKNLEALKQRQEEEAAHSEISQQSLGQDRSRPNKEKWETEHRETTAELLKLKDRLIDVEKNNAALQTEKNLLKEQLKQLGSQNAQLNAQTLALQKQAASLQEHNTSLHKDTAKLQVENSTLSSQSSSLMAQYGALQAQLQTLESEAESLQKQCEEACTARDRVTQDHERLLAVHERQATEYEQLMTRHAELKGNQRALEREHRALESKYTVLLKQKDAMETLEASLHRDRESLGEEIHKNTLILGENRSLREEVDRLTQPHMQLRQEYDSLQLQTKELKTSLNESQLELNRWQARYDQLKEQHQGLDISMTKLDNHCELLNRLKGNLEEENHHLLSQIQMLSQQNQTLLERTMESKELYHEEQKQYIDKLNSLRRQKEKLEEKIMDQYKFYDPTPKKSRHWAGAKAIAKFIKPKKDSQRERTDAPRERIRSAPDIPLPEIPTCMDCPESATPLPPPPLPPRQSRLSLDSMNNHSAEENHVQSPTLSPALNGRGDESMNGYEELIRWRGREPGATCSTPLSRNSHNAPGYTSSSSMRPGRRPKVHVLISCLPPGSLDCLQGRSASLSSDDVVGLGHEGSRLSQSSLIPRSSTLPCDALSASRSSQRPTSQRPSSPGSEMVTLEEFLHESNALSPPTVQTGSREDLMTDYFTRSTRPVPLRDGAKTPTNYVTPTIKTTPPELDGRAPKPGHSVKPSVRLTETSTPPSHSQTLPNRGAGLRSAPLQQSSPRGGVGSSTSLSRTFSLASADLLCSNGPDAYRNEAKSPSQNEVVVRRSGVVNRERPMSARLAGSSPLPGNPGHISVDPRRLSLAPPRDELSLASPPPVHSSSMSLQAEREYVGSGSSRAGAVRSGPAQTRAAPHRGEVAMVSPVRAVSALKDLEEEPREQRQAESPVLKKADTADLSYATKEQPTSKPASPDPNNDPQTVWYEYGCV</sequence>
<feature type="compositionally biased region" description="Basic and acidic residues" evidence="7">
    <location>
        <begin position="1416"/>
        <end position="1434"/>
    </location>
</feature>
<evidence type="ECO:0000256" key="4">
    <source>
        <dbReference type="ARBA" id="ARBA00023054"/>
    </source>
</evidence>
<evidence type="ECO:0000313" key="10">
    <source>
        <dbReference type="Proteomes" id="UP000472270"/>
    </source>
</evidence>
<keyword evidence="10" id="KW-1185">Reference proteome</keyword>
<feature type="region of interest" description="Disordered" evidence="7">
    <location>
        <begin position="1411"/>
        <end position="1499"/>
    </location>
</feature>
<dbReference type="GO" id="GO:0008017">
    <property type="term" value="F:microtubule binding"/>
    <property type="evidence" value="ECO:0007669"/>
    <property type="project" value="TreeGrafter"/>
</dbReference>
<evidence type="ECO:0000256" key="6">
    <source>
        <dbReference type="SAM" id="Coils"/>
    </source>
</evidence>
<dbReference type="GO" id="GO:0031122">
    <property type="term" value="P:cytoplasmic microtubule organization"/>
    <property type="evidence" value="ECO:0007669"/>
    <property type="project" value="TreeGrafter"/>
</dbReference>
<feature type="compositionally biased region" description="Polar residues" evidence="7">
    <location>
        <begin position="1466"/>
        <end position="1476"/>
    </location>
</feature>
<evidence type="ECO:0000313" key="9">
    <source>
        <dbReference type="Ensembl" id="ENSSRHP00000021204.1"/>
    </source>
</evidence>
<dbReference type="GO" id="GO:0005085">
    <property type="term" value="F:guanyl-nucleotide exchange factor activity"/>
    <property type="evidence" value="ECO:0007669"/>
    <property type="project" value="UniProtKB-KW"/>
</dbReference>
<dbReference type="InterPro" id="IPR043936">
    <property type="entry name" value="HOOK_N"/>
</dbReference>
<feature type="region of interest" description="Disordered" evidence="7">
    <location>
        <begin position="1758"/>
        <end position="1936"/>
    </location>
</feature>
<comment type="similarity">
    <text evidence="5">Belongs to the CCDC88 family.</text>
</comment>
<reference evidence="9" key="2">
    <citation type="submission" date="2025-09" db="UniProtKB">
        <authorList>
            <consortium name="Ensembl"/>
        </authorList>
    </citation>
    <scope>IDENTIFICATION</scope>
</reference>
<feature type="region of interest" description="Disordered" evidence="7">
    <location>
        <begin position="1012"/>
        <end position="1047"/>
    </location>
</feature>
<dbReference type="Proteomes" id="UP000472270">
    <property type="component" value="Unassembled WGS sequence"/>
</dbReference>
<reference evidence="9" key="1">
    <citation type="submission" date="2025-08" db="UniProtKB">
        <authorList>
            <consortium name="Ensembl"/>
        </authorList>
    </citation>
    <scope>IDENTIFICATION</scope>
</reference>
<dbReference type="GO" id="GO:0005813">
    <property type="term" value="C:centrosome"/>
    <property type="evidence" value="ECO:0007669"/>
    <property type="project" value="TreeGrafter"/>
</dbReference>
<dbReference type="GO" id="GO:0051959">
    <property type="term" value="F:dynein light intermediate chain binding"/>
    <property type="evidence" value="ECO:0007669"/>
    <property type="project" value="TreeGrafter"/>
</dbReference>
<feature type="region of interest" description="Disordered" evidence="7">
    <location>
        <begin position="1513"/>
        <end position="1543"/>
    </location>
</feature>
<accession>A0A673H603</accession>